<keyword evidence="2" id="KW-0808">Transferase</keyword>
<accession>A0A5S9IMP7</accession>
<dbReference type="InterPro" id="IPR016181">
    <property type="entry name" value="Acyl_CoA_acyltransferase"/>
</dbReference>
<dbReference type="InterPro" id="IPR000182">
    <property type="entry name" value="GNAT_dom"/>
</dbReference>
<keyword evidence="3" id="KW-1185">Reference proteome</keyword>
<dbReference type="PROSITE" id="PS51186">
    <property type="entry name" value="GNAT"/>
    <property type="match status" value="1"/>
</dbReference>
<dbReference type="Gene3D" id="3.40.630.30">
    <property type="match status" value="1"/>
</dbReference>
<name>A0A5S9IMP7_UABAM</name>
<dbReference type="Gene3D" id="3.60.21.10">
    <property type="match status" value="1"/>
</dbReference>
<dbReference type="OrthoDB" id="9795206at2"/>
<dbReference type="EMBL" id="AP019860">
    <property type="protein sequence ID" value="BBM84738.1"/>
    <property type="molecule type" value="Genomic_DNA"/>
</dbReference>
<dbReference type="Pfam" id="PF13302">
    <property type="entry name" value="Acetyltransf_3"/>
    <property type="match status" value="1"/>
</dbReference>
<dbReference type="PANTHER" id="PTHR43792:SF1">
    <property type="entry name" value="N-ACETYLTRANSFERASE DOMAIN-CONTAINING PROTEIN"/>
    <property type="match status" value="1"/>
</dbReference>
<reference evidence="2 3" key="1">
    <citation type="submission" date="2019-08" db="EMBL/GenBank/DDBJ databases">
        <title>Complete genome sequence of Candidatus Uab amorphum.</title>
        <authorList>
            <person name="Shiratori T."/>
            <person name="Suzuki S."/>
            <person name="Kakizawa Y."/>
            <person name="Ishida K."/>
        </authorList>
    </citation>
    <scope>NUCLEOTIDE SEQUENCE [LARGE SCALE GENOMIC DNA]</scope>
    <source>
        <strain evidence="2 3">SRT547</strain>
    </source>
</reference>
<dbReference type="SUPFAM" id="SSF56300">
    <property type="entry name" value="Metallo-dependent phosphatases"/>
    <property type="match status" value="1"/>
</dbReference>
<sequence length="381" mass="44170">MGNIWFTSDTHFGHANIIKHSLRPFFSGQEQEIYELAHRPQATQQDIANYAKMRVSPQSVRKHDEQLIANWNARVTNRDRIYHLGDFGFANDAYTDKILSRLNGNIYFLRGNHDYNTKVIQKHCVWVKDYFELKVKDDTLPQGKCKIILLHYALRVWNASHHGSWHLYGHSHNTLPDDPNLPAIDIGVDAVAHSYALEENIVERYRPISYEEIKTILLRKFQNRCINTQRLTLCPYNLKHMKGFITLNVDPIVRKNMDGPKSLRQAKDLFLQILADKNRKCWAVTYQDNYIGHCFLERTSQNNVVELGFLFFQKYWGQGFATETAKALVNYAKNTPEIRRVIASIDHDHNASIGVLQKAGLKLTTTGMDDLGTYYIYSRPV</sequence>
<dbReference type="InterPro" id="IPR051531">
    <property type="entry name" value="N-acetyltransferase"/>
</dbReference>
<proteinExistence type="predicted"/>
<dbReference type="AlphaFoldDB" id="A0A5S9IMP7"/>
<evidence type="ECO:0000259" key="1">
    <source>
        <dbReference type="PROSITE" id="PS51186"/>
    </source>
</evidence>
<dbReference type="RefSeq" id="WP_151968872.1">
    <property type="nucleotide sequence ID" value="NZ_AP019860.1"/>
</dbReference>
<gene>
    <name evidence="2" type="ORF">UABAM_03099</name>
</gene>
<dbReference type="KEGG" id="uam:UABAM_03099"/>
<dbReference type="SUPFAM" id="SSF55729">
    <property type="entry name" value="Acyl-CoA N-acyltransferases (Nat)"/>
    <property type="match status" value="1"/>
</dbReference>
<dbReference type="GO" id="GO:0016747">
    <property type="term" value="F:acyltransferase activity, transferring groups other than amino-acyl groups"/>
    <property type="evidence" value="ECO:0007669"/>
    <property type="project" value="InterPro"/>
</dbReference>
<feature type="domain" description="N-acetyltransferase" evidence="1">
    <location>
        <begin position="231"/>
        <end position="381"/>
    </location>
</feature>
<evidence type="ECO:0000313" key="2">
    <source>
        <dbReference type="EMBL" id="BBM84738.1"/>
    </source>
</evidence>
<dbReference type="Proteomes" id="UP000326354">
    <property type="component" value="Chromosome"/>
</dbReference>
<protein>
    <submittedName>
        <fullName evidence="2">N-acetyltransferase</fullName>
    </submittedName>
</protein>
<dbReference type="InterPro" id="IPR029052">
    <property type="entry name" value="Metallo-depent_PP-like"/>
</dbReference>
<dbReference type="PANTHER" id="PTHR43792">
    <property type="entry name" value="GNAT FAMILY, PUTATIVE (AFU_ORTHOLOGUE AFUA_3G00765)-RELATED-RELATED"/>
    <property type="match status" value="1"/>
</dbReference>
<organism evidence="2 3">
    <name type="scientific">Uabimicrobium amorphum</name>
    <dbReference type="NCBI Taxonomy" id="2596890"/>
    <lineage>
        <taxon>Bacteria</taxon>
        <taxon>Pseudomonadati</taxon>
        <taxon>Planctomycetota</taxon>
        <taxon>Candidatus Uabimicrobiia</taxon>
        <taxon>Candidatus Uabimicrobiales</taxon>
        <taxon>Candidatus Uabimicrobiaceae</taxon>
        <taxon>Candidatus Uabimicrobium</taxon>
    </lineage>
</organism>
<evidence type="ECO:0000313" key="3">
    <source>
        <dbReference type="Proteomes" id="UP000326354"/>
    </source>
</evidence>